<dbReference type="InterPro" id="IPR050595">
    <property type="entry name" value="Bact_response_regulator"/>
</dbReference>
<evidence type="ECO:0000256" key="2">
    <source>
        <dbReference type="PROSITE-ProRule" id="PRU00169"/>
    </source>
</evidence>
<accession>A0ABW0I6K7</accession>
<dbReference type="Gene3D" id="3.40.50.2300">
    <property type="match status" value="1"/>
</dbReference>
<evidence type="ECO:0000313" key="5">
    <source>
        <dbReference type="Proteomes" id="UP001596106"/>
    </source>
</evidence>
<dbReference type="Proteomes" id="UP001596106">
    <property type="component" value="Unassembled WGS sequence"/>
</dbReference>
<dbReference type="SUPFAM" id="SSF52172">
    <property type="entry name" value="CheY-like"/>
    <property type="match status" value="1"/>
</dbReference>
<dbReference type="PROSITE" id="PS50110">
    <property type="entry name" value="RESPONSE_REGULATORY"/>
    <property type="match status" value="1"/>
</dbReference>
<feature type="domain" description="Response regulatory" evidence="3">
    <location>
        <begin position="6"/>
        <end position="139"/>
    </location>
</feature>
<evidence type="ECO:0000313" key="4">
    <source>
        <dbReference type="EMBL" id="MFC5408898.1"/>
    </source>
</evidence>
<organism evidence="4 5">
    <name type="scientific">Larkinella bovis</name>
    <dbReference type="NCBI Taxonomy" id="683041"/>
    <lineage>
        <taxon>Bacteria</taxon>
        <taxon>Pseudomonadati</taxon>
        <taxon>Bacteroidota</taxon>
        <taxon>Cytophagia</taxon>
        <taxon>Cytophagales</taxon>
        <taxon>Spirosomataceae</taxon>
        <taxon>Larkinella</taxon>
    </lineage>
</organism>
<feature type="modified residue" description="4-aspartylphosphate" evidence="2">
    <location>
        <position position="72"/>
    </location>
</feature>
<dbReference type="RefSeq" id="WP_379842221.1">
    <property type="nucleotide sequence ID" value="NZ_JBHSMA010000001.1"/>
</dbReference>
<comment type="caution">
    <text evidence="4">The sequence shown here is derived from an EMBL/GenBank/DDBJ whole genome shotgun (WGS) entry which is preliminary data.</text>
</comment>
<evidence type="ECO:0000259" key="3">
    <source>
        <dbReference type="PROSITE" id="PS50110"/>
    </source>
</evidence>
<dbReference type="InterPro" id="IPR011006">
    <property type="entry name" value="CheY-like_superfamily"/>
</dbReference>
<keyword evidence="5" id="KW-1185">Reference proteome</keyword>
<keyword evidence="1 2" id="KW-0597">Phosphoprotein</keyword>
<name>A0ABW0I6K7_9BACT</name>
<gene>
    <name evidence="4" type="ORF">ACFPMF_06245</name>
</gene>
<dbReference type="PANTHER" id="PTHR44591:SF3">
    <property type="entry name" value="RESPONSE REGULATORY DOMAIN-CONTAINING PROTEIN"/>
    <property type="match status" value="1"/>
</dbReference>
<dbReference type="Pfam" id="PF00072">
    <property type="entry name" value="Response_reg"/>
    <property type="match status" value="1"/>
</dbReference>
<dbReference type="PANTHER" id="PTHR44591">
    <property type="entry name" value="STRESS RESPONSE REGULATOR PROTEIN 1"/>
    <property type="match status" value="1"/>
</dbReference>
<dbReference type="InterPro" id="IPR001789">
    <property type="entry name" value="Sig_transdc_resp-reg_receiver"/>
</dbReference>
<protein>
    <submittedName>
        <fullName evidence="4">Response regulator</fullName>
    </submittedName>
</protein>
<reference evidence="5" key="1">
    <citation type="journal article" date="2019" name="Int. J. Syst. Evol. Microbiol.">
        <title>The Global Catalogue of Microorganisms (GCM) 10K type strain sequencing project: providing services to taxonomists for standard genome sequencing and annotation.</title>
        <authorList>
            <consortium name="The Broad Institute Genomics Platform"/>
            <consortium name="The Broad Institute Genome Sequencing Center for Infectious Disease"/>
            <person name="Wu L."/>
            <person name="Ma J."/>
        </authorList>
    </citation>
    <scope>NUCLEOTIDE SEQUENCE [LARGE SCALE GENOMIC DNA]</scope>
    <source>
        <strain evidence="5">CCUG 55250</strain>
    </source>
</reference>
<dbReference type="EMBL" id="JBHSMA010000001">
    <property type="protein sequence ID" value="MFC5408898.1"/>
    <property type="molecule type" value="Genomic_DNA"/>
</dbReference>
<dbReference type="SMART" id="SM00448">
    <property type="entry name" value="REC"/>
    <property type="match status" value="1"/>
</dbReference>
<proteinExistence type="predicted"/>
<evidence type="ECO:0000256" key="1">
    <source>
        <dbReference type="ARBA" id="ARBA00022553"/>
    </source>
</evidence>
<sequence length="147" mass="16618">MRESLLIYVVDDDADYRFLVQQVFRRFLPQYSLRLFVDGLALIHHMESSSTDSDGAHQTKENPDQPGLIVLDVDMPRLNGFRTLERLKRNASWNPIPVVLMSNRTEPGFETAARALGAGSYLSKPMGVDQLQTMMTQVCHHWLNGGG</sequence>